<gene>
    <name evidence="2" type="primary">tnpA</name>
    <name evidence="2" type="ORF">Q3M24_08205</name>
</gene>
<dbReference type="InterPro" id="IPR036515">
    <property type="entry name" value="Transposase_17_sf"/>
</dbReference>
<dbReference type="GO" id="GO:0004803">
    <property type="term" value="F:transposase activity"/>
    <property type="evidence" value="ECO:0007669"/>
    <property type="project" value="InterPro"/>
</dbReference>
<evidence type="ECO:0000313" key="2">
    <source>
        <dbReference type="EMBL" id="XCN74710.1"/>
    </source>
</evidence>
<protein>
    <submittedName>
        <fullName evidence="2">IS200/IS605 family transposase</fullName>
    </submittedName>
</protein>
<dbReference type="PANTHER" id="PTHR33360">
    <property type="entry name" value="TRANSPOSASE FOR INSERTION SEQUENCE ELEMENT IS200"/>
    <property type="match status" value="1"/>
</dbReference>
<dbReference type="SMART" id="SM01321">
    <property type="entry name" value="Y1_Tnp"/>
    <property type="match status" value="1"/>
</dbReference>
<dbReference type="NCBIfam" id="NF033573">
    <property type="entry name" value="transpos_IS200"/>
    <property type="match status" value="1"/>
</dbReference>
<dbReference type="InterPro" id="IPR002686">
    <property type="entry name" value="Transposase_17"/>
</dbReference>
<reference evidence="2" key="2">
    <citation type="submission" date="2024-06" db="EMBL/GenBank/DDBJ databases">
        <authorList>
            <person name="Plum-Jensen L.E."/>
            <person name="Schramm A."/>
            <person name="Marshall I.P.G."/>
        </authorList>
    </citation>
    <scope>NUCLEOTIDE SEQUENCE</scope>
    <source>
        <strain evidence="2">Rat1</strain>
    </source>
</reference>
<evidence type="ECO:0000259" key="1">
    <source>
        <dbReference type="SMART" id="SM01321"/>
    </source>
</evidence>
<dbReference type="SUPFAM" id="SSF143422">
    <property type="entry name" value="Transposase IS200-like"/>
    <property type="match status" value="1"/>
</dbReference>
<dbReference type="AlphaFoldDB" id="A0AAU8LZR2"/>
<reference evidence="2" key="1">
    <citation type="journal article" date="2024" name="Syst. Appl. Microbiol.">
        <title>First single-strain enrichments of Electrothrix cable bacteria, description of E. aestuarii sp. nov. and E. rattekaaiensis sp. nov., and proposal of a cable bacteria taxonomy following the rules of the SeqCode.</title>
        <authorList>
            <person name="Plum-Jensen L.E."/>
            <person name="Schramm A."/>
            <person name="Marshall I.P.G."/>
        </authorList>
    </citation>
    <scope>NUCLEOTIDE SEQUENCE</scope>
    <source>
        <strain evidence="2">Rat1</strain>
    </source>
</reference>
<dbReference type="KEGG" id="eaj:Q3M24_08205"/>
<dbReference type="PANTHER" id="PTHR33360:SF2">
    <property type="entry name" value="TRANSPOSASE FOR INSERTION SEQUENCE ELEMENT IS200"/>
    <property type="match status" value="1"/>
</dbReference>
<dbReference type="EMBL" id="CP159373">
    <property type="protein sequence ID" value="XCN74710.1"/>
    <property type="molecule type" value="Genomic_DNA"/>
</dbReference>
<dbReference type="Pfam" id="PF01797">
    <property type="entry name" value="Y1_Tnp"/>
    <property type="match status" value="1"/>
</dbReference>
<proteinExistence type="predicted"/>
<sequence>MKIAQGFNPGDSGLAAITPIPRDKSRGYYRQSLRDAVPPGVEPVPEGRTEIARGFNPGYSWDIKQKTEHAMSHSYISCHIHYVFSTKNREPWITADIRQRLHKYMSGTARKHKIASLRIGGTEDHIHQLVSLPSTLSVAQAVQLIKGNASKWIHETFPQHQHFSWQEGYGGFSVSVSQLERIIAYIDNQQEHHRFSSFEEEFLLLLKKHQTEYDERYVFG</sequence>
<feature type="domain" description="Transposase IS200-like" evidence="1">
    <location>
        <begin position="75"/>
        <end position="189"/>
    </location>
</feature>
<dbReference type="GO" id="GO:0003677">
    <property type="term" value="F:DNA binding"/>
    <property type="evidence" value="ECO:0007669"/>
    <property type="project" value="InterPro"/>
</dbReference>
<name>A0AAU8LZR2_9BACT</name>
<organism evidence="2">
    <name type="scientific">Candidatus Electrothrix aestuarii</name>
    <dbReference type="NCBI Taxonomy" id="3062594"/>
    <lineage>
        <taxon>Bacteria</taxon>
        <taxon>Pseudomonadati</taxon>
        <taxon>Thermodesulfobacteriota</taxon>
        <taxon>Desulfobulbia</taxon>
        <taxon>Desulfobulbales</taxon>
        <taxon>Desulfobulbaceae</taxon>
        <taxon>Candidatus Electrothrix</taxon>
    </lineage>
</organism>
<dbReference type="Gene3D" id="3.30.70.1290">
    <property type="entry name" value="Transposase IS200-like"/>
    <property type="match status" value="1"/>
</dbReference>
<accession>A0AAU8LZR2</accession>
<dbReference type="GO" id="GO:0006313">
    <property type="term" value="P:DNA transposition"/>
    <property type="evidence" value="ECO:0007669"/>
    <property type="project" value="InterPro"/>
</dbReference>